<dbReference type="SUPFAM" id="SSF55083">
    <property type="entry name" value="6-hydroxymethyl-7,8-dihydropterin pyrophosphokinase, HPPK"/>
    <property type="match status" value="1"/>
</dbReference>
<evidence type="ECO:0000256" key="2">
    <source>
        <dbReference type="ARBA" id="ARBA00000198"/>
    </source>
</evidence>
<dbReference type="InterPro" id="IPR000550">
    <property type="entry name" value="Hppk"/>
</dbReference>
<dbReference type="GO" id="GO:0005740">
    <property type="term" value="C:mitochondrial envelope"/>
    <property type="evidence" value="ECO:0007669"/>
    <property type="project" value="TreeGrafter"/>
</dbReference>
<evidence type="ECO:0000256" key="5">
    <source>
        <dbReference type="ARBA" id="ARBA00004763"/>
    </source>
</evidence>
<dbReference type="InterPro" id="IPR000489">
    <property type="entry name" value="Pterin-binding_dom"/>
</dbReference>
<dbReference type="GO" id="GO:0003848">
    <property type="term" value="F:2-amino-4-hydroxy-6-hydroxymethyldihydropteridine diphosphokinase activity"/>
    <property type="evidence" value="ECO:0007669"/>
    <property type="project" value="UniProtKB-EC"/>
</dbReference>
<sequence length="425" mass="46762">MDRRGIRVKRTSSLWETEPMYIRDQGRFVNGACEVETDLAPLELLDQLQSIEKDMGRTKIIDKGPRNIDLDVLLYGDETVNHDRLTIPHIGIPERSFVLLPLSELVPSRPLDPRKPWKLIQDYVNSLPKDENISSMTPLGTSARTLTPLAPDRQTQIMAILNLTPDSFSDGGRNNLDNLRDTVLHYIQNGATIIDVGGQSTAPGQTEVSPEEEASRVLPAIEIIRSMPEARGIAVSVDTYRSVVAEMAIGRGADIVNDVSAGLLDEKMLSTVARLGKTICLTHMRGTPQTMMDLTDYRDGLIPTIASELGKRVAAAEEAGIRRWRIILDPGIGFAKTTAQNLELLRQLPELRNWTGLTAFPWLVGPSRKKFIGQVTGAKAPSERIWGTAVTVAAAVQGGADVVRVHDAAEMIKVTTMADAIWRCF</sequence>
<evidence type="ECO:0000256" key="20">
    <source>
        <dbReference type="ARBA" id="ARBA00023268"/>
    </source>
</evidence>
<dbReference type="Gene3D" id="3.30.70.560">
    <property type="entry name" value="7,8-Dihydro-6-hydroxymethylpterin-pyrophosphokinase HPPK"/>
    <property type="match status" value="1"/>
</dbReference>
<dbReference type="CDD" id="cd00739">
    <property type="entry name" value="DHPS"/>
    <property type="match status" value="1"/>
</dbReference>
<feature type="domain" description="Pterin-binding" evidence="25">
    <location>
        <begin position="155"/>
        <end position="416"/>
    </location>
</feature>
<dbReference type="PROSITE" id="PS50972">
    <property type="entry name" value="PTERIN_BINDING"/>
    <property type="match status" value="1"/>
</dbReference>
<evidence type="ECO:0000256" key="17">
    <source>
        <dbReference type="ARBA" id="ARBA00022840"/>
    </source>
</evidence>
<dbReference type="GO" id="GO:0046872">
    <property type="term" value="F:metal ion binding"/>
    <property type="evidence" value="ECO:0007669"/>
    <property type="project" value="UniProtKB-KW"/>
</dbReference>
<dbReference type="EC" id="2.5.1.15" evidence="10"/>
<dbReference type="GO" id="GO:0046654">
    <property type="term" value="P:tetrahydrofolate biosynthetic process"/>
    <property type="evidence" value="ECO:0007669"/>
    <property type="project" value="UniProtKB-UniPathway"/>
</dbReference>
<dbReference type="GO" id="GO:0004150">
    <property type="term" value="F:dihydroneopterin aldolase activity"/>
    <property type="evidence" value="ECO:0007669"/>
    <property type="project" value="UniProtKB-EC"/>
</dbReference>
<evidence type="ECO:0000256" key="19">
    <source>
        <dbReference type="ARBA" id="ARBA00022909"/>
    </source>
</evidence>
<evidence type="ECO:0000256" key="16">
    <source>
        <dbReference type="ARBA" id="ARBA00022777"/>
    </source>
</evidence>
<dbReference type="PANTHER" id="PTHR20941:SF1">
    <property type="entry name" value="FOLIC ACID SYNTHESIS PROTEIN FOL1"/>
    <property type="match status" value="1"/>
</dbReference>
<comment type="similarity">
    <text evidence="22">In the central section; belongs to the HPPK family.</text>
</comment>
<evidence type="ECO:0000256" key="22">
    <source>
        <dbReference type="ARBA" id="ARBA00061548"/>
    </source>
</evidence>
<dbReference type="STRING" id="1081109.A0A168F7C5"/>
<keyword evidence="19" id="KW-0289">Folate biosynthesis</keyword>
<dbReference type="GO" id="GO:0046656">
    <property type="term" value="P:folic acid biosynthetic process"/>
    <property type="evidence" value="ECO:0007669"/>
    <property type="project" value="UniProtKB-KW"/>
</dbReference>
<dbReference type="UniPathway" id="UPA00077">
    <property type="reaction ID" value="UER00155"/>
</dbReference>
<dbReference type="GO" id="GO:0004156">
    <property type="term" value="F:dihydropteroate synthase activity"/>
    <property type="evidence" value="ECO:0007669"/>
    <property type="project" value="UniProtKB-EC"/>
</dbReference>
<evidence type="ECO:0000256" key="13">
    <source>
        <dbReference type="ARBA" id="ARBA00022679"/>
    </source>
</evidence>
<keyword evidence="17" id="KW-0067">ATP-binding</keyword>
<evidence type="ECO:0000256" key="4">
    <source>
        <dbReference type="ARBA" id="ARBA00001946"/>
    </source>
</evidence>
<protein>
    <recommendedName>
        <fullName evidence="23">Folic acid synthesis protein FOL1</fullName>
        <ecNumber evidence="10">2.5.1.15</ecNumber>
        <ecNumber evidence="12">2.7.6.3</ecNumber>
        <ecNumber evidence="11">4.1.2.25</ecNumber>
    </recommendedName>
    <alternativeName>
        <fullName evidence="24">Folic acid synthesis protein fol1</fullName>
    </alternativeName>
</protein>
<keyword evidence="16" id="KW-0418">Kinase</keyword>
<keyword evidence="27" id="KW-1185">Reference proteome</keyword>
<dbReference type="PROSITE" id="PS00793">
    <property type="entry name" value="DHPS_2"/>
    <property type="match status" value="1"/>
</dbReference>
<dbReference type="EC" id="2.7.6.3" evidence="12"/>
<evidence type="ECO:0000256" key="7">
    <source>
        <dbReference type="ARBA" id="ARBA00005051"/>
    </source>
</evidence>
<evidence type="ECO:0000259" key="25">
    <source>
        <dbReference type="PROSITE" id="PS50972"/>
    </source>
</evidence>
<comment type="pathway">
    <text evidence="6">Cofactor biosynthesis; tetrahydrofolate biosynthesis; 2-amino-4-hydroxy-6-hydroxymethyl-7,8-dihydropteridine diphosphate from 7,8-dihydroneopterin triphosphate: step 3/4.</text>
</comment>
<evidence type="ECO:0000256" key="9">
    <source>
        <dbReference type="ARBA" id="ARBA00009951"/>
    </source>
</evidence>
<dbReference type="CDD" id="cd00483">
    <property type="entry name" value="HPPK"/>
    <property type="match status" value="1"/>
</dbReference>
<evidence type="ECO:0000256" key="1">
    <source>
        <dbReference type="ARBA" id="ARBA00000012"/>
    </source>
</evidence>
<evidence type="ECO:0000256" key="8">
    <source>
        <dbReference type="ARBA" id="ARBA00009640"/>
    </source>
</evidence>
<dbReference type="InterPro" id="IPR045031">
    <property type="entry name" value="DHP_synth-like"/>
</dbReference>
<evidence type="ECO:0000256" key="6">
    <source>
        <dbReference type="ARBA" id="ARBA00005013"/>
    </source>
</evidence>
<dbReference type="InterPro" id="IPR011005">
    <property type="entry name" value="Dihydropteroate_synth-like_sf"/>
</dbReference>
<accession>A0A168F7C5</accession>
<keyword evidence="13" id="KW-0808">Transferase</keyword>
<evidence type="ECO:0000256" key="18">
    <source>
        <dbReference type="ARBA" id="ARBA00022842"/>
    </source>
</evidence>
<comment type="cofactor">
    <cofactor evidence="4">
        <name>Mg(2+)</name>
        <dbReference type="ChEBI" id="CHEBI:18420"/>
    </cofactor>
</comment>
<evidence type="ECO:0000256" key="14">
    <source>
        <dbReference type="ARBA" id="ARBA00022723"/>
    </source>
</evidence>
<dbReference type="EMBL" id="AZGY01000003">
    <property type="protein sequence ID" value="KZZ99561.1"/>
    <property type="molecule type" value="Genomic_DNA"/>
</dbReference>
<evidence type="ECO:0000313" key="26">
    <source>
        <dbReference type="EMBL" id="KZZ99561.1"/>
    </source>
</evidence>
<dbReference type="Pfam" id="PF00809">
    <property type="entry name" value="Pterin_bind"/>
    <property type="match status" value="1"/>
</dbReference>
<evidence type="ECO:0000256" key="21">
    <source>
        <dbReference type="ARBA" id="ARBA00058009"/>
    </source>
</evidence>
<dbReference type="GO" id="GO:0005524">
    <property type="term" value="F:ATP binding"/>
    <property type="evidence" value="ECO:0007669"/>
    <property type="project" value="UniProtKB-KW"/>
</dbReference>
<proteinExistence type="inferred from homology"/>
<dbReference type="InterPro" id="IPR035907">
    <property type="entry name" value="Hppk_sf"/>
</dbReference>
<dbReference type="NCBIfam" id="TIGR01498">
    <property type="entry name" value="folK"/>
    <property type="match status" value="1"/>
</dbReference>
<comment type="caution">
    <text evidence="26">The sequence shown here is derived from an EMBL/GenBank/DDBJ whole genome shotgun (WGS) entry which is preliminary data.</text>
</comment>
<evidence type="ECO:0000256" key="15">
    <source>
        <dbReference type="ARBA" id="ARBA00022741"/>
    </source>
</evidence>
<comment type="catalytic activity">
    <reaction evidence="3">
        <text>7,8-dihydroneopterin = 6-hydroxymethyl-7,8-dihydropterin + glycolaldehyde</text>
        <dbReference type="Rhea" id="RHEA:10540"/>
        <dbReference type="ChEBI" id="CHEBI:17001"/>
        <dbReference type="ChEBI" id="CHEBI:17071"/>
        <dbReference type="ChEBI" id="CHEBI:44841"/>
        <dbReference type="EC" id="4.1.2.25"/>
    </reaction>
</comment>
<keyword evidence="18" id="KW-0460">Magnesium</keyword>
<dbReference type="GO" id="GO:0016301">
    <property type="term" value="F:kinase activity"/>
    <property type="evidence" value="ECO:0007669"/>
    <property type="project" value="UniProtKB-KW"/>
</dbReference>
<comment type="similarity">
    <text evidence="9">In the C-terminal section; belongs to the DHPS family.</text>
</comment>
<dbReference type="FunFam" id="3.20.20.20:FF:000006">
    <property type="entry name" value="Dihydropteroate synthase"/>
    <property type="match status" value="1"/>
</dbReference>
<keyword evidence="14" id="KW-0479">Metal-binding</keyword>
<evidence type="ECO:0000256" key="23">
    <source>
        <dbReference type="ARBA" id="ARBA00067568"/>
    </source>
</evidence>
<comment type="pathway">
    <text evidence="5">Cofactor biosynthesis; tetrahydrofolate biosynthesis; 7,8-dihydrofolate from 2-amino-4-hydroxy-6-hydroxymethyl-7,8-dihydropteridine diphosphate and 4-aminobenzoate: step 1/2.</text>
</comment>
<reference evidence="26 27" key="1">
    <citation type="journal article" date="2016" name="Genome Biol. Evol.">
        <title>Divergent and convergent evolution of fungal pathogenicity.</title>
        <authorList>
            <person name="Shang Y."/>
            <person name="Xiao G."/>
            <person name="Zheng P."/>
            <person name="Cen K."/>
            <person name="Zhan S."/>
            <person name="Wang C."/>
        </authorList>
    </citation>
    <scope>NUCLEOTIDE SEQUENCE [LARGE SCALE GENOMIC DNA]</scope>
    <source>
        <strain evidence="26 27">RCEF 2490</strain>
    </source>
</reference>
<gene>
    <name evidence="26" type="ORF">AAL_02133</name>
</gene>
<dbReference type="AlphaFoldDB" id="A0A168F7C5"/>
<comment type="catalytic activity">
    <reaction evidence="2">
        <text>6-hydroxymethyl-7,8-dihydropterin + ATP = (7,8-dihydropterin-6-yl)methyl diphosphate + AMP + H(+)</text>
        <dbReference type="Rhea" id="RHEA:11412"/>
        <dbReference type="ChEBI" id="CHEBI:15378"/>
        <dbReference type="ChEBI" id="CHEBI:30616"/>
        <dbReference type="ChEBI" id="CHEBI:44841"/>
        <dbReference type="ChEBI" id="CHEBI:72950"/>
        <dbReference type="ChEBI" id="CHEBI:456215"/>
        <dbReference type="EC" id="2.7.6.3"/>
    </reaction>
</comment>
<evidence type="ECO:0000256" key="12">
    <source>
        <dbReference type="ARBA" id="ARBA00013253"/>
    </source>
</evidence>
<evidence type="ECO:0000256" key="24">
    <source>
        <dbReference type="ARBA" id="ARBA00068111"/>
    </source>
</evidence>
<name>A0A168F7C5_9HYPO</name>
<evidence type="ECO:0000256" key="3">
    <source>
        <dbReference type="ARBA" id="ARBA00001353"/>
    </source>
</evidence>
<dbReference type="NCBIfam" id="TIGR01496">
    <property type="entry name" value="DHPS"/>
    <property type="match status" value="1"/>
</dbReference>
<dbReference type="PROSITE" id="PS00794">
    <property type="entry name" value="HPPK"/>
    <property type="match status" value="1"/>
</dbReference>
<dbReference type="Gene3D" id="3.20.20.20">
    <property type="entry name" value="Dihydropteroate synthase-like"/>
    <property type="match status" value="1"/>
</dbReference>
<dbReference type="InterPro" id="IPR006390">
    <property type="entry name" value="DHP_synth_dom"/>
</dbReference>
<dbReference type="PROSITE" id="PS00792">
    <property type="entry name" value="DHPS_1"/>
    <property type="match status" value="1"/>
</dbReference>
<keyword evidence="20" id="KW-0511">Multifunctional enzyme</keyword>
<organism evidence="26 27">
    <name type="scientific">Moelleriella libera RCEF 2490</name>
    <dbReference type="NCBI Taxonomy" id="1081109"/>
    <lineage>
        <taxon>Eukaryota</taxon>
        <taxon>Fungi</taxon>
        <taxon>Dikarya</taxon>
        <taxon>Ascomycota</taxon>
        <taxon>Pezizomycotina</taxon>
        <taxon>Sordariomycetes</taxon>
        <taxon>Hypocreomycetidae</taxon>
        <taxon>Hypocreales</taxon>
        <taxon>Clavicipitaceae</taxon>
        <taxon>Moelleriella</taxon>
    </lineage>
</organism>
<dbReference type="EC" id="4.1.2.25" evidence="11"/>
<keyword evidence="15" id="KW-0547">Nucleotide-binding</keyword>
<comment type="function">
    <text evidence="21">Catalyzes three sequential steps of tetrahydrofolate biosynthesis.</text>
</comment>
<evidence type="ECO:0000256" key="10">
    <source>
        <dbReference type="ARBA" id="ARBA00012458"/>
    </source>
</evidence>
<comment type="catalytic activity">
    <reaction evidence="1">
        <text>(7,8-dihydropterin-6-yl)methyl diphosphate + 4-aminobenzoate = 7,8-dihydropteroate + diphosphate</text>
        <dbReference type="Rhea" id="RHEA:19949"/>
        <dbReference type="ChEBI" id="CHEBI:17836"/>
        <dbReference type="ChEBI" id="CHEBI:17839"/>
        <dbReference type="ChEBI" id="CHEBI:33019"/>
        <dbReference type="ChEBI" id="CHEBI:72950"/>
        <dbReference type="EC" id="2.5.1.15"/>
    </reaction>
</comment>
<evidence type="ECO:0000313" key="27">
    <source>
        <dbReference type="Proteomes" id="UP000078544"/>
    </source>
</evidence>
<dbReference type="PANTHER" id="PTHR20941">
    <property type="entry name" value="FOLATE SYNTHESIS PROTEINS"/>
    <property type="match status" value="1"/>
</dbReference>
<comment type="similarity">
    <text evidence="8">In the N-terminal section; belongs to the DHNA family.</text>
</comment>
<dbReference type="SUPFAM" id="SSF51717">
    <property type="entry name" value="Dihydropteroate synthetase-like"/>
    <property type="match status" value="1"/>
</dbReference>
<dbReference type="OrthoDB" id="615426at2759"/>
<comment type="pathway">
    <text evidence="7">Cofactor biosynthesis; tetrahydrofolate biosynthesis; 2-amino-4-hydroxy-6-hydroxymethyl-7,8-dihydropteridine diphosphate from 7,8-dihydroneopterin triphosphate: step 4/4.</text>
</comment>
<dbReference type="Proteomes" id="UP000078544">
    <property type="component" value="Unassembled WGS sequence"/>
</dbReference>
<dbReference type="Pfam" id="PF01288">
    <property type="entry name" value="HPPK"/>
    <property type="match status" value="1"/>
</dbReference>
<evidence type="ECO:0000256" key="11">
    <source>
        <dbReference type="ARBA" id="ARBA00013043"/>
    </source>
</evidence>